<dbReference type="Proteomes" id="UP000234323">
    <property type="component" value="Unassembled WGS sequence"/>
</dbReference>
<dbReference type="VEuPathDB" id="FungiDB:RhiirFUN_014402"/>
<proteinExistence type="predicted"/>
<evidence type="ECO:0000313" key="1">
    <source>
        <dbReference type="EMBL" id="PKY42832.1"/>
    </source>
</evidence>
<reference evidence="1 2" key="1">
    <citation type="submission" date="2015-10" db="EMBL/GenBank/DDBJ databases">
        <title>Genome analyses suggest a sexual origin of heterokaryosis in a supposedly ancient asexual fungus.</title>
        <authorList>
            <person name="Ropars J."/>
            <person name="Sedzielewska K."/>
            <person name="Noel J."/>
            <person name="Charron P."/>
            <person name="Farinelli L."/>
            <person name="Marton T."/>
            <person name="Kruger M."/>
            <person name="Pelin A."/>
            <person name="Brachmann A."/>
            <person name="Corradi N."/>
        </authorList>
    </citation>
    <scope>NUCLEOTIDE SEQUENCE [LARGE SCALE GENOMIC DNA]</scope>
    <source>
        <strain evidence="1 2">A4</strain>
    </source>
</reference>
<dbReference type="EMBL" id="LLXI01000220">
    <property type="protein sequence ID" value="PKY42832.1"/>
    <property type="molecule type" value="Genomic_DNA"/>
</dbReference>
<protein>
    <submittedName>
        <fullName evidence="1">Uncharacterized protein</fullName>
    </submittedName>
</protein>
<keyword evidence="2" id="KW-1185">Reference proteome</keyword>
<comment type="caution">
    <text evidence="1">The sequence shown here is derived from an EMBL/GenBank/DDBJ whole genome shotgun (WGS) entry which is preliminary data.</text>
</comment>
<dbReference type="VEuPathDB" id="FungiDB:RhiirA1_417811"/>
<sequence length="77" mass="9445">MLFNTEWFWPDLKEMIMKYVVKKWEIVRETDKYKEILEKPQDYPNSKELVEEIMERVREDDERKKISQETTSVSVSA</sequence>
<gene>
    <name evidence="1" type="ORF">RhiirA4_397967</name>
</gene>
<dbReference type="AlphaFoldDB" id="A0A2I1G897"/>
<feature type="non-terminal residue" evidence="1">
    <location>
        <position position="77"/>
    </location>
</feature>
<evidence type="ECO:0000313" key="2">
    <source>
        <dbReference type="Proteomes" id="UP000234323"/>
    </source>
</evidence>
<accession>A0A2I1G897</accession>
<name>A0A2I1G897_9GLOM</name>
<organism evidence="1 2">
    <name type="scientific">Rhizophagus irregularis</name>
    <dbReference type="NCBI Taxonomy" id="588596"/>
    <lineage>
        <taxon>Eukaryota</taxon>
        <taxon>Fungi</taxon>
        <taxon>Fungi incertae sedis</taxon>
        <taxon>Mucoromycota</taxon>
        <taxon>Glomeromycotina</taxon>
        <taxon>Glomeromycetes</taxon>
        <taxon>Glomerales</taxon>
        <taxon>Glomeraceae</taxon>
        <taxon>Rhizophagus</taxon>
    </lineage>
</organism>
<dbReference type="VEuPathDB" id="FungiDB:FUN_012732"/>